<dbReference type="PRINTS" id="PR00344">
    <property type="entry name" value="BCTRLSENSOR"/>
</dbReference>
<dbReference type="SUPFAM" id="SSF55785">
    <property type="entry name" value="PYP-like sensor domain (PAS domain)"/>
    <property type="match status" value="1"/>
</dbReference>
<dbReference type="RefSeq" id="WP_013810125.1">
    <property type="nucleotide sequence ID" value="NC_015565.1"/>
</dbReference>
<dbReference type="STRING" id="868595.Desca_1338"/>
<evidence type="ECO:0000256" key="4">
    <source>
        <dbReference type="ARBA" id="ARBA00022679"/>
    </source>
</evidence>
<dbReference type="PANTHER" id="PTHR43065:SF10">
    <property type="entry name" value="PEROXIDE STRESS-ACTIVATED HISTIDINE KINASE MAK3"/>
    <property type="match status" value="1"/>
</dbReference>
<dbReference type="eggNOG" id="COG3852">
    <property type="taxonomic scope" value="Bacteria"/>
</dbReference>
<feature type="transmembrane region" description="Helical" evidence="9">
    <location>
        <begin position="35"/>
        <end position="53"/>
    </location>
</feature>
<dbReference type="Pfam" id="PF02518">
    <property type="entry name" value="HATPase_c"/>
    <property type="match status" value="1"/>
</dbReference>
<dbReference type="GO" id="GO:0000155">
    <property type="term" value="F:phosphorelay sensor kinase activity"/>
    <property type="evidence" value="ECO:0007669"/>
    <property type="project" value="InterPro"/>
</dbReference>
<dbReference type="InterPro" id="IPR003594">
    <property type="entry name" value="HATPase_dom"/>
</dbReference>
<dbReference type="EMBL" id="CP002736">
    <property type="protein sequence ID" value="AEF94197.1"/>
    <property type="molecule type" value="Genomic_DNA"/>
</dbReference>
<keyword evidence="12" id="KW-1185">Reference proteome</keyword>
<dbReference type="PROSITE" id="PS50109">
    <property type="entry name" value="HIS_KIN"/>
    <property type="match status" value="1"/>
</dbReference>
<organism evidence="11 12">
    <name type="scientific">Desulfotomaculum nigrificans (strain DSM 14880 / VKM B-2319 / CO-1-SRB)</name>
    <name type="common">Desulfotomaculum carboxydivorans</name>
    <dbReference type="NCBI Taxonomy" id="868595"/>
    <lineage>
        <taxon>Bacteria</taxon>
        <taxon>Bacillati</taxon>
        <taxon>Bacillota</taxon>
        <taxon>Clostridia</taxon>
        <taxon>Eubacteriales</taxon>
        <taxon>Desulfotomaculaceae</taxon>
        <taxon>Desulfotomaculum</taxon>
    </lineage>
</organism>
<dbReference type="KEGG" id="dca:Desca_1338"/>
<dbReference type="CDD" id="cd00082">
    <property type="entry name" value="HisKA"/>
    <property type="match status" value="1"/>
</dbReference>
<dbReference type="InterPro" id="IPR036097">
    <property type="entry name" value="HisK_dim/P_sf"/>
</dbReference>
<dbReference type="EC" id="2.7.13.3" evidence="2"/>
<gene>
    <name evidence="11" type="ordered locus">Desca_1338</name>
</gene>
<dbReference type="AlphaFoldDB" id="F6B4T5"/>
<dbReference type="SMART" id="SM00388">
    <property type="entry name" value="HisKA"/>
    <property type="match status" value="1"/>
</dbReference>
<evidence type="ECO:0000313" key="11">
    <source>
        <dbReference type="EMBL" id="AEF94197.1"/>
    </source>
</evidence>
<evidence type="ECO:0000256" key="3">
    <source>
        <dbReference type="ARBA" id="ARBA00022553"/>
    </source>
</evidence>
<evidence type="ECO:0000313" key="12">
    <source>
        <dbReference type="Proteomes" id="UP000009226"/>
    </source>
</evidence>
<sequence length="404" mass="44651">MSSEKICLTVPGVILAAGFVQWVVVIFSVPGWVQYIAGFLDIAAFIFLALWMTTKHLPETYPSFIMQLPVVIISVNAKGKITYTNDLAKQIWSVDQGNIYDLDNSTNSPFYLLRQTLAGDQFDQDLSFTHNIKGLSPFFWVRTSPVVDQQGKVVGATFTAWNLSERYLQEKQFTQREKMVMIGELAAGTAHEIRNPLTSVRGLIQVLGNRFSQGDPAREHISMMLAEIDQINYIIKELLLLARRTSPNLSFASLPAILDHVLLLVEGECLGRGISIIKNYDNSLPLAVLDEDQMKQVFLHLVTNAIHAMPTGGELTVAASYISSDNVIVVTFKDTGLGIPEKNLTRIFHPFFTTRPEGTGLGLPVSFQIIDNHGGKLSVQSTVGQGSTFTVTLPLVNYDNAKTS</sequence>
<keyword evidence="5" id="KW-0547">Nucleotide-binding</keyword>
<accession>F6B4T5</accession>
<feature type="transmembrane region" description="Helical" evidence="9">
    <location>
        <begin position="7"/>
        <end position="29"/>
    </location>
</feature>
<keyword evidence="4" id="KW-0808">Transferase</keyword>
<comment type="catalytic activity">
    <reaction evidence="1">
        <text>ATP + protein L-histidine = ADP + protein N-phospho-L-histidine.</text>
        <dbReference type="EC" id="2.7.13.3"/>
    </reaction>
</comment>
<evidence type="ECO:0000256" key="2">
    <source>
        <dbReference type="ARBA" id="ARBA00012438"/>
    </source>
</evidence>
<evidence type="ECO:0000259" key="10">
    <source>
        <dbReference type="PROSITE" id="PS50109"/>
    </source>
</evidence>
<dbReference type="SMART" id="SM00387">
    <property type="entry name" value="HATPase_c"/>
    <property type="match status" value="1"/>
</dbReference>
<dbReference type="Pfam" id="PF00512">
    <property type="entry name" value="HisKA"/>
    <property type="match status" value="1"/>
</dbReference>
<evidence type="ECO:0000256" key="9">
    <source>
        <dbReference type="SAM" id="Phobius"/>
    </source>
</evidence>
<dbReference type="HOGENOM" id="CLU_000445_114_39_9"/>
<evidence type="ECO:0000256" key="1">
    <source>
        <dbReference type="ARBA" id="ARBA00000085"/>
    </source>
</evidence>
<dbReference type="Gene3D" id="1.10.287.130">
    <property type="match status" value="1"/>
</dbReference>
<evidence type="ECO:0000256" key="5">
    <source>
        <dbReference type="ARBA" id="ARBA00022741"/>
    </source>
</evidence>
<reference evidence="11" key="1">
    <citation type="submission" date="2011-05" db="EMBL/GenBank/DDBJ databases">
        <title>Complete sequence of Desulfotomaculum carboxydivorans CO-1-SRB.</title>
        <authorList>
            <consortium name="US DOE Joint Genome Institute"/>
            <person name="Lucas S."/>
            <person name="Han J."/>
            <person name="Lapidus A."/>
            <person name="Cheng J.-F."/>
            <person name="Goodwin L."/>
            <person name="Pitluck S."/>
            <person name="Peters L."/>
            <person name="Mikhailova N."/>
            <person name="Lu M."/>
            <person name="Han C."/>
            <person name="Tapia R."/>
            <person name="Land M."/>
            <person name="Hauser L."/>
            <person name="Kyrpides N."/>
            <person name="Ivanova N."/>
            <person name="Pagani I."/>
            <person name="Stams A."/>
            <person name="Plugge C."/>
            <person name="Muyzer G."/>
            <person name="Kuever J."/>
            <person name="Parshina S."/>
            <person name="Ivanova A."/>
            <person name="Nazina T."/>
            <person name="Woyke T."/>
        </authorList>
    </citation>
    <scope>NUCLEOTIDE SEQUENCE [LARGE SCALE GENOMIC DNA]</scope>
    <source>
        <strain evidence="11">CO-1-SRB</strain>
    </source>
</reference>
<dbReference type="InterPro" id="IPR003661">
    <property type="entry name" value="HisK_dim/P_dom"/>
</dbReference>
<evidence type="ECO:0000256" key="8">
    <source>
        <dbReference type="ARBA" id="ARBA00023012"/>
    </source>
</evidence>
<dbReference type="Proteomes" id="UP000009226">
    <property type="component" value="Chromosome"/>
</dbReference>
<keyword evidence="7" id="KW-0067">ATP-binding</keyword>
<keyword evidence="3" id="KW-0597">Phosphoprotein</keyword>
<dbReference type="PANTHER" id="PTHR43065">
    <property type="entry name" value="SENSOR HISTIDINE KINASE"/>
    <property type="match status" value="1"/>
</dbReference>
<keyword evidence="6 11" id="KW-0418">Kinase</keyword>
<dbReference type="InterPro" id="IPR005467">
    <property type="entry name" value="His_kinase_dom"/>
</dbReference>
<dbReference type="InterPro" id="IPR004358">
    <property type="entry name" value="Sig_transdc_His_kin-like_C"/>
</dbReference>
<feature type="domain" description="Histidine kinase" evidence="10">
    <location>
        <begin position="188"/>
        <end position="397"/>
    </location>
</feature>
<evidence type="ECO:0000256" key="7">
    <source>
        <dbReference type="ARBA" id="ARBA00022840"/>
    </source>
</evidence>
<proteinExistence type="predicted"/>
<keyword evidence="9" id="KW-0472">Membrane</keyword>
<evidence type="ECO:0000256" key="6">
    <source>
        <dbReference type="ARBA" id="ARBA00022777"/>
    </source>
</evidence>
<keyword evidence="9" id="KW-1133">Transmembrane helix</keyword>
<dbReference type="Gene3D" id="3.30.450.20">
    <property type="entry name" value="PAS domain"/>
    <property type="match status" value="1"/>
</dbReference>
<dbReference type="GO" id="GO:0005524">
    <property type="term" value="F:ATP binding"/>
    <property type="evidence" value="ECO:0007669"/>
    <property type="project" value="UniProtKB-KW"/>
</dbReference>
<dbReference type="InterPro" id="IPR035965">
    <property type="entry name" value="PAS-like_dom_sf"/>
</dbReference>
<dbReference type="InterPro" id="IPR036890">
    <property type="entry name" value="HATPase_C_sf"/>
</dbReference>
<name>F6B4T5_DESCC</name>
<keyword evidence="8" id="KW-0902">Two-component regulatory system</keyword>
<keyword evidence="9" id="KW-0812">Transmembrane</keyword>
<dbReference type="Gene3D" id="3.30.565.10">
    <property type="entry name" value="Histidine kinase-like ATPase, C-terminal domain"/>
    <property type="match status" value="1"/>
</dbReference>
<dbReference type="SUPFAM" id="SSF47384">
    <property type="entry name" value="Homodimeric domain of signal transducing histidine kinase"/>
    <property type="match status" value="1"/>
</dbReference>
<protein>
    <recommendedName>
        <fullName evidence="2">histidine kinase</fullName>
        <ecNumber evidence="2">2.7.13.3</ecNumber>
    </recommendedName>
</protein>
<dbReference type="SUPFAM" id="SSF55874">
    <property type="entry name" value="ATPase domain of HSP90 chaperone/DNA topoisomerase II/histidine kinase"/>
    <property type="match status" value="1"/>
</dbReference>